<proteinExistence type="predicted"/>
<keyword evidence="1" id="KW-0285">Flavoprotein</keyword>
<keyword evidence="5" id="KW-1185">Reference proteome</keyword>
<dbReference type="EMBL" id="FQZU01000025">
    <property type="protein sequence ID" value="SHK47357.1"/>
    <property type="molecule type" value="Genomic_DNA"/>
</dbReference>
<dbReference type="InterPro" id="IPR004136">
    <property type="entry name" value="NMO"/>
</dbReference>
<keyword evidence="3" id="KW-0560">Oxidoreductase</keyword>
<dbReference type="Gene3D" id="3.20.20.70">
    <property type="entry name" value="Aldolase class I"/>
    <property type="match status" value="1"/>
</dbReference>
<dbReference type="RefSeq" id="WP_073477557.1">
    <property type="nucleotide sequence ID" value="NZ_FQZU01000025.1"/>
</dbReference>
<evidence type="ECO:0000256" key="2">
    <source>
        <dbReference type="ARBA" id="ARBA00022643"/>
    </source>
</evidence>
<dbReference type="GO" id="GO:0051213">
    <property type="term" value="F:dioxygenase activity"/>
    <property type="evidence" value="ECO:0007669"/>
    <property type="project" value="UniProtKB-KW"/>
</dbReference>
<evidence type="ECO:0000313" key="4">
    <source>
        <dbReference type="EMBL" id="SHK47357.1"/>
    </source>
</evidence>
<organism evidence="4 5">
    <name type="scientific">Desulfatibacillum alkenivorans DSM 16219</name>
    <dbReference type="NCBI Taxonomy" id="1121393"/>
    <lineage>
        <taxon>Bacteria</taxon>
        <taxon>Pseudomonadati</taxon>
        <taxon>Thermodesulfobacteriota</taxon>
        <taxon>Desulfobacteria</taxon>
        <taxon>Desulfobacterales</taxon>
        <taxon>Desulfatibacillaceae</taxon>
        <taxon>Desulfatibacillum</taxon>
    </lineage>
</organism>
<sequence length="323" mass="34689">MIETKLTKLLGIKYPLVGGTMMWITTADFVAAISNAGGLGVLASAVYQSKEEFEVAVDAIQKKTDKPFAVNINLFPAMRAIDNNEYVDVMIDKGVKIVETSGHSAPEELCKRFKDAGMTWIHKCVGVKYALKVQGMGADVVTVVGYENGGATGRLDIGTMVLVPTVVDAVNLPVIGGGGISDGRGVAAILSLGAEGVIMGTRIMATKECPIHDNLKQAFVGASELDTMLVMRSINATHRVWINDAAKKCHELEENQASFEELYEVIKGDNAKKMYDEGELGAGIVSLGQGVGMTHDVPTVAELFERIMKEAEERLVKLNGQIK</sequence>
<name>A0A1M6SRU2_9BACT</name>
<evidence type="ECO:0000256" key="1">
    <source>
        <dbReference type="ARBA" id="ARBA00022630"/>
    </source>
</evidence>
<dbReference type="AlphaFoldDB" id="A0A1M6SRU2"/>
<dbReference type="CDD" id="cd04730">
    <property type="entry name" value="NPD_like"/>
    <property type="match status" value="1"/>
</dbReference>
<dbReference type="GO" id="GO:0018580">
    <property type="term" value="F:nitronate monooxygenase activity"/>
    <property type="evidence" value="ECO:0007669"/>
    <property type="project" value="InterPro"/>
</dbReference>
<dbReference type="OrthoDB" id="9778912at2"/>
<protein>
    <submittedName>
        <fullName evidence="4">2-nitropropane dioxygenase</fullName>
    </submittedName>
</protein>
<keyword evidence="2" id="KW-0288">FMN</keyword>
<gene>
    <name evidence="4" type="ORF">SAMN02745216_03510</name>
</gene>
<dbReference type="STRING" id="1121393.SAMN02745216_03510"/>
<reference evidence="5" key="1">
    <citation type="submission" date="2016-11" db="EMBL/GenBank/DDBJ databases">
        <authorList>
            <person name="Varghese N."/>
            <person name="Submissions S."/>
        </authorList>
    </citation>
    <scope>NUCLEOTIDE SEQUENCE [LARGE SCALE GENOMIC DNA]</scope>
    <source>
        <strain evidence="5">DSM 16219</strain>
    </source>
</reference>
<dbReference type="SUPFAM" id="SSF51412">
    <property type="entry name" value="Inosine monophosphate dehydrogenase (IMPDH)"/>
    <property type="match status" value="1"/>
</dbReference>
<dbReference type="PANTHER" id="PTHR32332">
    <property type="entry name" value="2-NITROPROPANE DIOXYGENASE"/>
    <property type="match status" value="1"/>
</dbReference>
<dbReference type="PANTHER" id="PTHR32332:SF20">
    <property type="entry name" value="2-NITROPROPANE DIOXYGENASE-LIKE PROTEIN"/>
    <property type="match status" value="1"/>
</dbReference>
<evidence type="ECO:0000313" key="5">
    <source>
        <dbReference type="Proteomes" id="UP000183994"/>
    </source>
</evidence>
<dbReference type="Pfam" id="PF03060">
    <property type="entry name" value="NMO"/>
    <property type="match status" value="1"/>
</dbReference>
<dbReference type="InterPro" id="IPR013785">
    <property type="entry name" value="Aldolase_TIM"/>
</dbReference>
<accession>A0A1M6SRU2</accession>
<dbReference type="Proteomes" id="UP000183994">
    <property type="component" value="Unassembled WGS sequence"/>
</dbReference>
<keyword evidence="4" id="KW-0223">Dioxygenase</keyword>
<evidence type="ECO:0000256" key="3">
    <source>
        <dbReference type="ARBA" id="ARBA00023002"/>
    </source>
</evidence>